<evidence type="ECO:0000313" key="3">
    <source>
        <dbReference type="Proteomes" id="UP001219355"/>
    </source>
</evidence>
<protein>
    <submittedName>
        <fullName evidence="2">Uncharacterized protein</fullName>
    </submittedName>
</protein>
<feature type="region of interest" description="Disordered" evidence="1">
    <location>
        <begin position="757"/>
        <end position="783"/>
    </location>
</feature>
<name>A0AAF0DFT2_9EURO</name>
<feature type="region of interest" description="Disordered" evidence="1">
    <location>
        <begin position="583"/>
        <end position="643"/>
    </location>
</feature>
<dbReference type="AlphaFoldDB" id="A0AAF0DFT2"/>
<feature type="compositionally biased region" description="Polar residues" evidence="1">
    <location>
        <begin position="758"/>
        <end position="773"/>
    </location>
</feature>
<feature type="compositionally biased region" description="Low complexity" evidence="1">
    <location>
        <begin position="173"/>
        <end position="182"/>
    </location>
</feature>
<feature type="compositionally biased region" description="Low complexity" evidence="1">
    <location>
        <begin position="528"/>
        <end position="544"/>
    </location>
</feature>
<feature type="region of interest" description="Disordered" evidence="1">
    <location>
        <begin position="173"/>
        <end position="205"/>
    </location>
</feature>
<feature type="compositionally biased region" description="Polar residues" evidence="1">
    <location>
        <begin position="583"/>
        <end position="607"/>
    </location>
</feature>
<accession>A0AAF0DFT2</accession>
<feature type="compositionally biased region" description="Polar residues" evidence="1">
    <location>
        <begin position="461"/>
        <end position="470"/>
    </location>
</feature>
<dbReference type="EMBL" id="CP120628">
    <property type="protein sequence ID" value="WEW57841.1"/>
    <property type="molecule type" value="Genomic_DNA"/>
</dbReference>
<proteinExistence type="predicted"/>
<dbReference type="PANTHER" id="PTHR23242">
    <property type="entry name" value="TRANSCRIPTION FACTOR HOXA13"/>
    <property type="match status" value="1"/>
</dbReference>
<feature type="compositionally biased region" description="Polar residues" evidence="1">
    <location>
        <begin position="514"/>
        <end position="527"/>
    </location>
</feature>
<feature type="region of interest" description="Disordered" evidence="1">
    <location>
        <begin position="450"/>
        <end position="550"/>
    </location>
</feature>
<feature type="compositionally biased region" description="Basic and acidic residues" evidence="1">
    <location>
        <begin position="492"/>
        <end position="513"/>
    </location>
</feature>
<feature type="compositionally biased region" description="Polar residues" evidence="1">
    <location>
        <begin position="616"/>
        <end position="638"/>
    </location>
</feature>
<sequence length="783" mass="85943">MSSQAYHIYGAPRIEQGLQYAEKEWDVLVSPQLRSFKTSLVGFYNSSVEPHAKYTGSIIRPLYKSALGQVINLRDSYLVPAHARLKPIIDKIYVAVHEFLVKIAIPHSRKGWSSLSLFLNGTLRPRMAGLYFENVEPQLVRIGAKLASYREGRKLKRLRKEVESSTTSSSTASVPIITSTVSETTGSKAEDTAPATTSLSSKREQAQKQIAHDLKTWQEKFAVAADKGCDELEREVVAILETVRKSGAIEKGEKLVSELETVSQQELKSLKTEINDIVRALPENASTEDEVAAQDALVRALRSSGLAIREQAHSLRKWFNDYDNGLVQRVSTILASTLDVLDDIRDLGLQEIGMRWAWMDGVTYKDWAKFHALKKRFLEWHDEVRNVGMQHEGFLEVRAIGDDIISRGMVIAEKAAKELLDLKEVGIWKIQAGDSSSNFEINVIDRAKTRAKTRSMMATEPSVSTSTATESDVHAEEYLATEKLSSENSRTVADEAPAKSMDSRDPTAVDERVSNTTETTIQSSSAQPTSSVVEEPESSAVRPSKSPETAKVNENGQEFLVDQEHHNDHGALADNIFPPSMAASAQATNRPSTSIDASEFDASNSPAANIRDDDSTLLTPQGQSSIHNSKSSVSQPSTTPAPPVEHLKEILSSANHELRSLVDSVSVGVRGSDVRYEEAYSILDEANARLDSAASAARFALSRTMYGSSLPTDEAVSTASLDGHEQQILGSAMEQLDSFSAIVDVYLRQVRNEWGVENSATPASFDAQPTNTGDEPRRTSDTT</sequence>
<organism evidence="2 3">
    <name type="scientific">Emydomyces testavorans</name>
    <dbReference type="NCBI Taxonomy" id="2070801"/>
    <lineage>
        <taxon>Eukaryota</taxon>
        <taxon>Fungi</taxon>
        <taxon>Dikarya</taxon>
        <taxon>Ascomycota</taxon>
        <taxon>Pezizomycotina</taxon>
        <taxon>Eurotiomycetes</taxon>
        <taxon>Eurotiomycetidae</taxon>
        <taxon>Onygenales</taxon>
        <taxon>Nannizziopsiaceae</taxon>
        <taxon>Emydomyces</taxon>
    </lineage>
</organism>
<feature type="compositionally biased region" description="Basic and acidic residues" evidence="1">
    <location>
        <begin position="774"/>
        <end position="783"/>
    </location>
</feature>
<evidence type="ECO:0000256" key="1">
    <source>
        <dbReference type="SAM" id="MobiDB-lite"/>
    </source>
</evidence>
<evidence type="ECO:0000313" key="2">
    <source>
        <dbReference type="EMBL" id="WEW57841.1"/>
    </source>
</evidence>
<gene>
    <name evidence="2" type="ORF">PRK78_003308</name>
</gene>
<dbReference type="Proteomes" id="UP001219355">
    <property type="component" value="Chromosome 2"/>
</dbReference>
<keyword evidence="3" id="KW-1185">Reference proteome</keyword>
<dbReference type="PANTHER" id="PTHR23242:SF9">
    <property type="entry name" value="TRANSCRIPTION FACTOR HOXA13"/>
    <property type="match status" value="1"/>
</dbReference>
<reference evidence="2" key="1">
    <citation type="submission" date="2023-03" db="EMBL/GenBank/DDBJ databases">
        <title>Emydomyces testavorans Genome Sequence.</title>
        <authorList>
            <person name="Hoyer L."/>
        </authorList>
    </citation>
    <scope>NUCLEOTIDE SEQUENCE</scope>
    <source>
        <strain evidence="2">16-2883</strain>
    </source>
</reference>